<keyword evidence="2" id="KW-1185">Reference proteome</keyword>
<feature type="non-terminal residue" evidence="1">
    <location>
        <position position="1"/>
    </location>
</feature>
<gene>
    <name evidence="1" type="ORF">EW145_g8592</name>
</gene>
<dbReference type="AlphaFoldDB" id="A0A4S4K4V2"/>
<sequence>GGVMDRLAVYVVERHVLSEGRVVGAVRHTKAALFPDGYPGPARTTPTAEEQRAMEDDVIAEIERHVPCVTHETVVTALDPLSSEACNAHLGLFVFDLVMLTLFPELGGGV</sequence>
<protein>
    <submittedName>
        <fullName evidence="1">Uncharacterized protein</fullName>
    </submittedName>
</protein>
<dbReference type="EMBL" id="SGPK01001549">
    <property type="protein sequence ID" value="THG92771.1"/>
    <property type="molecule type" value="Genomic_DNA"/>
</dbReference>
<evidence type="ECO:0000313" key="2">
    <source>
        <dbReference type="Proteomes" id="UP000308199"/>
    </source>
</evidence>
<comment type="caution">
    <text evidence="1">The sequence shown here is derived from an EMBL/GenBank/DDBJ whole genome shotgun (WGS) entry which is preliminary data.</text>
</comment>
<dbReference type="OrthoDB" id="431557at2759"/>
<proteinExistence type="predicted"/>
<evidence type="ECO:0000313" key="1">
    <source>
        <dbReference type="EMBL" id="THG92771.1"/>
    </source>
</evidence>
<organism evidence="1 2">
    <name type="scientific">Phellinidium pouzarii</name>
    <dbReference type="NCBI Taxonomy" id="167371"/>
    <lineage>
        <taxon>Eukaryota</taxon>
        <taxon>Fungi</taxon>
        <taxon>Dikarya</taxon>
        <taxon>Basidiomycota</taxon>
        <taxon>Agaricomycotina</taxon>
        <taxon>Agaricomycetes</taxon>
        <taxon>Hymenochaetales</taxon>
        <taxon>Hymenochaetaceae</taxon>
        <taxon>Phellinidium</taxon>
    </lineage>
</organism>
<dbReference type="Proteomes" id="UP000308199">
    <property type="component" value="Unassembled WGS sequence"/>
</dbReference>
<reference evidence="1 2" key="1">
    <citation type="submission" date="2019-02" db="EMBL/GenBank/DDBJ databases">
        <title>Genome sequencing of the rare red list fungi Phellinidium pouzarii.</title>
        <authorList>
            <person name="Buettner E."/>
            <person name="Kellner H."/>
        </authorList>
    </citation>
    <scope>NUCLEOTIDE SEQUENCE [LARGE SCALE GENOMIC DNA]</scope>
    <source>
        <strain evidence="1 2">DSM 108285</strain>
    </source>
</reference>
<name>A0A4S4K4V2_9AGAM</name>
<accession>A0A4S4K4V2</accession>